<evidence type="ECO:0000256" key="10">
    <source>
        <dbReference type="ARBA" id="ARBA00029409"/>
    </source>
</evidence>
<evidence type="ECO:0000256" key="8">
    <source>
        <dbReference type="ARBA" id="ARBA00022840"/>
    </source>
</evidence>
<evidence type="ECO:0000256" key="11">
    <source>
        <dbReference type="ARBA" id="ARBA00029766"/>
    </source>
</evidence>
<organism evidence="14 15">
    <name type="scientific">Candidatus Avibacteroides avistercoris</name>
    <dbReference type="NCBI Taxonomy" id="2840690"/>
    <lineage>
        <taxon>Bacteria</taxon>
        <taxon>Pseudomonadati</taxon>
        <taxon>Bacteroidota</taxon>
        <taxon>Bacteroidia</taxon>
        <taxon>Bacteroidales</taxon>
        <taxon>Bacteroidaceae</taxon>
        <taxon>Bacteroidaceae incertae sedis</taxon>
        <taxon>Candidatus Avibacteroides</taxon>
    </lineage>
</organism>
<evidence type="ECO:0000256" key="6">
    <source>
        <dbReference type="ARBA" id="ARBA00022741"/>
    </source>
</evidence>
<reference evidence="14" key="2">
    <citation type="submission" date="2021-04" db="EMBL/GenBank/DDBJ databases">
        <authorList>
            <person name="Gilroy R."/>
        </authorList>
    </citation>
    <scope>NUCLEOTIDE SEQUENCE</scope>
    <source>
        <strain evidence="14">MalCec1-1739</strain>
    </source>
</reference>
<proteinExistence type="inferred from homology"/>
<comment type="pathway">
    <text evidence="1">Cofactor biosynthesis; tetrahydrofolate biosynthesis; 2-amino-4-hydroxy-6-hydroxymethyl-7,8-dihydropteridine diphosphate from 7,8-dihydroneopterin triphosphate: step 4/4.</text>
</comment>
<comment type="function">
    <text evidence="10">Catalyzes the transfer of pyrophosphate from adenosine triphosphate (ATP) to 6-hydroxymethyl-7,8-dihydropterin, an enzymatic step in folate biosynthesis pathway.</text>
</comment>
<evidence type="ECO:0000256" key="3">
    <source>
        <dbReference type="ARBA" id="ARBA00013253"/>
    </source>
</evidence>
<keyword evidence="5" id="KW-0808">Transferase</keyword>
<dbReference type="GO" id="GO:0005524">
    <property type="term" value="F:ATP binding"/>
    <property type="evidence" value="ECO:0007669"/>
    <property type="project" value="UniProtKB-KW"/>
</dbReference>
<dbReference type="Proteomes" id="UP000787625">
    <property type="component" value="Unassembled WGS sequence"/>
</dbReference>
<keyword evidence="9" id="KW-0289">Folate biosynthesis</keyword>
<keyword evidence="6" id="KW-0547">Nucleotide-binding</keyword>
<evidence type="ECO:0000256" key="2">
    <source>
        <dbReference type="ARBA" id="ARBA00005810"/>
    </source>
</evidence>
<evidence type="ECO:0000256" key="1">
    <source>
        <dbReference type="ARBA" id="ARBA00005051"/>
    </source>
</evidence>
<evidence type="ECO:0000256" key="12">
    <source>
        <dbReference type="ARBA" id="ARBA00033413"/>
    </source>
</evidence>
<evidence type="ECO:0000259" key="13">
    <source>
        <dbReference type="Pfam" id="PF01288"/>
    </source>
</evidence>
<dbReference type="PANTHER" id="PTHR43071">
    <property type="entry name" value="2-AMINO-4-HYDROXY-6-HYDROXYMETHYLDIHYDROPTERIDINE PYROPHOSPHOKINASE"/>
    <property type="match status" value="1"/>
</dbReference>
<dbReference type="Gene3D" id="3.30.70.560">
    <property type="entry name" value="7,8-Dihydro-6-hydroxymethylpterin-pyrophosphokinase HPPK"/>
    <property type="match status" value="1"/>
</dbReference>
<comment type="caution">
    <text evidence="14">The sequence shown here is derived from an EMBL/GenBank/DDBJ whole genome shotgun (WGS) entry which is preliminary data.</text>
</comment>
<accession>A0A9D2ZVA9</accession>
<keyword evidence="8" id="KW-0067">ATP-binding</keyword>
<dbReference type="EC" id="2.7.6.3" evidence="3"/>
<evidence type="ECO:0000256" key="9">
    <source>
        <dbReference type="ARBA" id="ARBA00022909"/>
    </source>
</evidence>
<keyword evidence="7" id="KW-0418">Kinase</keyword>
<sequence>MSQGKYLIIIGSNTDRRRNMAEATRRLRHVFGHCICSRTMTTPAIGMPGSPPFANRCMAVVSSLSPAEVTSICKSIEADLGRKQDDKANGIVRIDIDLAAAGDHLLKPEDCRREYARGFMPTYRDMHAE</sequence>
<evidence type="ECO:0000313" key="14">
    <source>
        <dbReference type="EMBL" id="HJD53391.1"/>
    </source>
</evidence>
<dbReference type="EMBL" id="DWUP01000156">
    <property type="protein sequence ID" value="HJD53391.1"/>
    <property type="molecule type" value="Genomic_DNA"/>
</dbReference>
<dbReference type="InterPro" id="IPR035907">
    <property type="entry name" value="Hppk_sf"/>
</dbReference>
<evidence type="ECO:0000256" key="4">
    <source>
        <dbReference type="ARBA" id="ARBA00016218"/>
    </source>
</evidence>
<dbReference type="GO" id="GO:0016301">
    <property type="term" value="F:kinase activity"/>
    <property type="evidence" value="ECO:0007669"/>
    <property type="project" value="UniProtKB-KW"/>
</dbReference>
<evidence type="ECO:0000256" key="7">
    <source>
        <dbReference type="ARBA" id="ARBA00022777"/>
    </source>
</evidence>
<evidence type="ECO:0000313" key="15">
    <source>
        <dbReference type="Proteomes" id="UP000787625"/>
    </source>
</evidence>
<feature type="domain" description="7,8-dihydro-6-hydroxymethylpterin-pyrophosphokinase" evidence="13">
    <location>
        <begin position="8"/>
        <end position="102"/>
    </location>
</feature>
<protein>
    <recommendedName>
        <fullName evidence="4">2-amino-4-hydroxy-6-hydroxymethyldihydropteridine pyrophosphokinase</fullName>
        <ecNumber evidence="3">2.7.6.3</ecNumber>
    </recommendedName>
    <alternativeName>
        <fullName evidence="11">6-hydroxymethyl-7,8-dihydropterin pyrophosphokinase</fullName>
    </alternativeName>
    <alternativeName>
        <fullName evidence="12">7,8-dihydro-6-hydroxymethylpterin-pyrophosphokinase</fullName>
    </alternativeName>
</protein>
<gene>
    <name evidence="14" type="ORF">IAA93_06680</name>
</gene>
<dbReference type="GO" id="GO:0046656">
    <property type="term" value="P:folic acid biosynthetic process"/>
    <property type="evidence" value="ECO:0007669"/>
    <property type="project" value="UniProtKB-KW"/>
</dbReference>
<dbReference type="InterPro" id="IPR000550">
    <property type="entry name" value="Hppk"/>
</dbReference>
<reference evidence="14" key="1">
    <citation type="journal article" date="2021" name="PeerJ">
        <title>Extensive microbial diversity within the chicken gut microbiome revealed by metagenomics and culture.</title>
        <authorList>
            <person name="Gilroy R."/>
            <person name="Ravi A."/>
            <person name="Getino M."/>
            <person name="Pursley I."/>
            <person name="Horton D.L."/>
            <person name="Alikhan N.F."/>
            <person name="Baker D."/>
            <person name="Gharbi K."/>
            <person name="Hall N."/>
            <person name="Watson M."/>
            <person name="Adriaenssens E.M."/>
            <person name="Foster-Nyarko E."/>
            <person name="Jarju S."/>
            <person name="Secka A."/>
            <person name="Antonio M."/>
            <person name="Oren A."/>
            <person name="Chaudhuri R.R."/>
            <person name="La Ragione R."/>
            <person name="Hildebrand F."/>
            <person name="Pallen M.J."/>
        </authorList>
    </citation>
    <scope>NUCLEOTIDE SEQUENCE</scope>
    <source>
        <strain evidence="14">MalCec1-1739</strain>
    </source>
</reference>
<dbReference type="AlphaFoldDB" id="A0A9D2ZVA9"/>
<dbReference type="SUPFAM" id="SSF55083">
    <property type="entry name" value="6-hydroxymethyl-7,8-dihydropterin pyrophosphokinase, HPPK"/>
    <property type="match status" value="1"/>
</dbReference>
<dbReference type="PANTHER" id="PTHR43071:SF1">
    <property type="entry name" value="2-AMINO-4-HYDROXY-6-HYDROXYMETHYLDIHYDROPTERIDINE PYROPHOSPHOKINASE"/>
    <property type="match status" value="1"/>
</dbReference>
<comment type="similarity">
    <text evidence="2">Belongs to the HPPK family.</text>
</comment>
<dbReference type="GO" id="GO:0003848">
    <property type="term" value="F:2-amino-4-hydroxy-6-hydroxymethyldihydropteridine diphosphokinase activity"/>
    <property type="evidence" value="ECO:0007669"/>
    <property type="project" value="UniProtKB-EC"/>
</dbReference>
<name>A0A9D2ZVA9_9BACT</name>
<evidence type="ECO:0000256" key="5">
    <source>
        <dbReference type="ARBA" id="ARBA00022679"/>
    </source>
</evidence>
<dbReference type="Pfam" id="PF01288">
    <property type="entry name" value="HPPK"/>
    <property type="match status" value="1"/>
</dbReference>